<feature type="domain" description="HTH gntR-type" evidence="4">
    <location>
        <begin position="7"/>
        <end position="74"/>
    </location>
</feature>
<comment type="caution">
    <text evidence="5">The sequence shown here is derived from an EMBL/GenBank/DDBJ whole genome shotgun (WGS) entry which is preliminary data.</text>
</comment>
<evidence type="ECO:0000256" key="3">
    <source>
        <dbReference type="ARBA" id="ARBA00023163"/>
    </source>
</evidence>
<dbReference type="InterPro" id="IPR008920">
    <property type="entry name" value="TF_FadR/GntR_C"/>
</dbReference>
<evidence type="ECO:0000259" key="4">
    <source>
        <dbReference type="PROSITE" id="PS50949"/>
    </source>
</evidence>
<name>A0ABP8HNS9_9BURK</name>
<dbReference type="Gene3D" id="1.20.120.530">
    <property type="entry name" value="GntR ligand-binding domain-like"/>
    <property type="match status" value="1"/>
</dbReference>
<sequence>MSGGAEMSTNTFVYTTLKQWILTGRLRPGNKLIPQELADAMDVSRTPIRESLERLHQEGYAGRQPRRGYFVVELAVADVRDLYETREALELFALAQTLGGEVAAADIAALRKTNAAYAKMFGPDIGLTHERLELDKTFHLQLAALSGNRYLCRTLDAIFEKLIFKRRVDGPGPLPSEAPFKDHERVLDALEARNVKKATQVLGSHIRGGCDRLLRYLHLENMDRESPLVPRRKRGGRDMA</sequence>
<dbReference type="PANTHER" id="PTHR43537:SF45">
    <property type="entry name" value="GNTR FAMILY REGULATORY PROTEIN"/>
    <property type="match status" value="1"/>
</dbReference>
<dbReference type="Proteomes" id="UP001501671">
    <property type="component" value="Unassembled WGS sequence"/>
</dbReference>
<evidence type="ECO:0000313" key="5">
    <source>
        <dbReference type="EMBL" id="GAA4341981.1"/>
    </source>
</evidence>
<dbReference type="InterPro" id="IPR036388">
    <property type="entry name" value="WH-like_DNA-bd_sf"/>
</dbReference>
<dbReference type="InterPro" id="IPR000524">
    <property type="entry name" value="Tscrpt_reg_HTH_GntR"/>
</dbReference>
<keyword evidence="3" id="KW-0804">Transcription</keyword>
<dbReference type="Gene3D" id="1.10.10.10">
    <property type="entry name" value="Winged helix-like DNA-binding domain superfamily/Winged helix DNA-binding domain"/>
    <property type="match status" value="1"/>
</dbReference>
<dbReference type="SMART" id="SM00895">
    <property type="entry name" value="FCD"/>
    <property type="match status" value="1"/>
</dbReference>
<organism evidence="5 6">
    <name type="scientific">Pigmentiphaga soli</name>
    <dbReference type="NCBI Taxonomy" id="1007095"/>
    <lineage>
        <taxon>Bacteria</taxon>
        <taxon>Pseudomonadati</taxon>
        <taxon>Pseudomonadota</taxon>
        <taxon>Betaproteobacteria</taxon>
        <taxon>Burkholderiales</taxon>
        <taxon>Alcaligenaceae</taxon>
        <taxon>Pigmentiphaga</taxon>
    </lineage>
</organism>
<dbReference type="PANTHER" id="PTHR43537">
    <property type="entry name" value="TRANSCRIPTIONAL REGULATOR, GNTR FAMILY"/>
    <property type="match status" value="1"/>
</dbReference>
<dbReference type="SUPFAM" id="SSF48008">
    <property type="entry name" value="GntR ligand-binding domain-like"/>
    <property type="match status" value="1"/>
</dbReference>
<evidence type="ECO:0000313" key="6">
    <source>
        <dbReference type="Proteomes" id="UP001501671"/>
    </source>
</evidence>
<proteinExistence type="predicted"/>
<evidence type="ECO:0000256" key="1">
    <source>
        <dbReference type="ARBA" id="ARBA00023015"/>
    </source>
</evidence>
<keyword evidence="6" id="KW-1185">Reference proteome</keyword>
<dbReference type="Pfam" id="PF07729">
    <property type="entry name" value="FCD"/>
    <property type="match status" value="1"/>
</dbReference>
<dbReference type="EMBL" id="BAABFO010000031">
    <property type="protein sequence ID" value="GAA4341981.1"/>
    <property type="molecule type" value="Genomic_DNA"/>
</dbReference>
<protein>
    <submittedName>
        <fullName evidence="5">GntR family transcriptional regulator</fullName>
    </submittedName>
</protein>
<dbReference type="PROSITE" id="PS50949">
    <property type="entry name" value="HTH_GNTR"/>
    <property type="match status" value="1"/>
</dbReference>
<dbReference type="InterPro" id="IPR036390">
    <property type="entry name" value="WH_DNA-bd_sf"/>
</dbReference>
<gene>
    <name evidence="5" type="ORF">GCM10023144_43360</name>
</gene>
<reference evidence="6" key="1">
    <citation type="journal article" date="2019" name="Int. J. Syst. Evol. Microbiol.">
        <title>The Global Catalogue of Microorganisms (GCM) 10K type strain sequencing project: providing services to taxonomists for standard genome sequencing and annotation.</title>
        <authorList>
            <consortium name="The Broad Institute Genomics Platform"/>
            <consortium name="The Broad Institute Genome Sequencing Center for Infectious Disease"/>
            <person name="Wu L."/>
            <person name="Ma J."/>
        </authorList>
    </citation>
    <scope>NUCLEOTIDE SEQUENCE [LARGE SCALE GENOMIC DNA]</scope>
    <source>
        <strain evidence="6">JCM 17666</strain>
    </source>
</reference>
<evidence type="ECO:0000256" key="2">
    <source>
        <dbReference type="ARBA" id="ARBA00023125"/>
    </source>
</evidence>
<dbReference type="SUPFAM" id="SSF46785">
    <property type="entry name" value="Winged helix' DNA-binding domain"/>
    <property type="match status" value="1"/>
</dbReference>
<dbReference type="CDD" id="cd07377">
    <property type="entry name" value="WHTH_GntR"/>
    <property type="match status" value="1"/>
</dbReference>
<dbReference type="SMART" id="SM00345">
    <property type="entry name" value="HTH_GNTR"/>
    <property type="match status" value="1"/>
</dbReference>
<keyword evidence="1" id="KW-0805">Transcription regulation</keyword>
<dbReference type="InterPro" id="IPR011711">
    <property type="entry name" value="GntR_C"/>
</dbReference>
<keyword evidence="2" id="KW-0238">DNA-binding</keyword>
<dbReference type="Pfam" id="PF00392">
    <property type="entry name" value="GntR"/>
    <property type="match status" value="1"/>
</dbReference>
<accession>A0ABP8HNS9</accession>